<accession>A0AAV2HLP5</accession>
<evidence type="ECO:0000313" key="2">
    <source>
        <dbReference type="Proteomes" id="UP001497497"/>
    </source>
</evidence>
<name>A0AAV2HLP5_LYMST</name>
<dbReference type="EMBL" id="CAXITT010000135">
    <property type="protein sequence ID" value="CAL1533143.1"/>
    <property type="molecule type" value="Genomic_DNA"/>
</dbReference>
<gene>
    <name evidence="1" type="ORF">GSLYS_00007161001</name>
</gene>
<feature type="non-terminal residue" evidence="1">
    <location>
        <position position="1"/>
    </location>
</feature>
<evidence type="ECO:0000313" key="1">
    <source>
        <dbReference type="EMBL" id="CAL1533143.1"/>
    </source>
</evidence>
<comment type="caution">
    <text evidence="1">The sequence shown here is derived from an EMBL/GenBank/DDBJ whole genome shotgun (WGS) entry which is preliminary data.</text>
</comment>
<proteinExistence type="predicted"/>
<protein>
    <submittedName>
        <fullName evidence="1">Uncharacterized protein</fullName>
    </submittedName>
</protein>
<dbReference type="AlphaFoldDB" id="A0AAV2HLP5"/>
<sequence length="153" mass="17622">AFANAADNEANRAFLDPIDYSLGKKSCSDGFVYFYDHYVVTGFINVTGYTPPKINAYFFIEYLISESPGPFWWSIGYTLYDLWNDTCTDIQDVPVRKCRCKYESGDIIRIKCNIHADKNIINKPFRLTFETNDFSSSLHKDGTKVYRNKSCKA</sequence>
<reference evidence="1 2" key="1">
    <citation type="submission" date="2024-04" db="EMBL/GenBank/DDBJ databases">
        <authorList>
            <consortium name="Genoscope - CEA"/>
            <person name="William W."/>
        </authorList>
    </citation>
    <scope>NUCLEOTIDE SEQUENCE [LARGE SCALE GENOMIC DNA]</scope>
</reference>
<dbReference type="Proteomes" id="UP001497497">
    <property type="component" value="Unassembled WGS sequence"/>
</dbReference>
<keyword evidence="2" id="KW-1185">Reference proteome</keyword>
<organism evidence="1 2">
    <name type="scientific">Lymnaea stagnalis</name>
    <name type="common">Great pond snail</name>
    <name type="synonym">Helix stagnalis</name>
    <dbReference type="NCBI Taxonomy" id="6523"/>
    <lineage>
        <taxon>Eukaryota</taxon>
        <taxon>Metazoa</taxon>
        <taxon>Spiralia</taxon>
        <taxon>Lophotrochozoa</taxon>
        <taxon>Mollusca</taxon>
        <taxon>Gastropoda</taxon>
        <taxon>Heterobranchia</taxon>
        <taxon>Euthyneura</taxon>
        <taxon>Panpulmonata</taxon>
        <taxon>Hygrophila</taxon>
        <taxon>Lymnaeoidea</taxon>
        <taxon>Lymnaeidae</taxon>
        <taxon>Lymnaea</taxon>
    </lineage>
</organism>